<evidence type="ECO:0000313" key="3">
    <source>
        <dbReference type="Proteomes" id="UP000186940"/>
    </source>
</evidence>
<dbReference type="Gene3D" id="2.40.50.90">
    <property type="match status" value="1"/>
</dbReference>
<dbReference type="STRING" id="1838285.SCAL_001670"/>
<organism evidence="2 3">
    <name type="scientific">Candidatus Syntropharchaeum caldarium</name>
    <dbReference type="NCBI Taxonomy" id="1838285"/>
    <lineage>
        <taxon>Archaea</taxon>
        <taxon>Methanobacteriati</taxon>
        <taxon>Methanobacteriota</taxon>
        <taxon>Stenosarchaea group</taxon>
        <taxon>Methanomicrobia</taxon>
        <taxon>Methanosarcinales</taxon>
        <taxon>ANME-2 cluster</taxon>
        <taxon>Candidatus Syntropharchaeum</taxon>
    </lineage>
</organism>
<evidence type="ECO:0000259" key="1">
    <source>
        <dbReference type="Pfam" id="PF00565"/>
    </source>
</evidence>
<accession>A0A1F2P7M4</accession>
<dbReference type="AlphaFoldDB" id="A0A1F2P7M4"/>
<keyword evidence="3" id="KW-1185">Reference proteome</keyword>
<proteinExistence type="predicted"/>
<sequence>MSDVKIFWDPKGFELDSLGRKKYIRATDGDTPYISTSIRMLGIDTPEVHYPGNSSPVKFDAKLKELAGWIREGIAPVDEALGEYLIPRLETGEAGTLQKEQGEQARAYFEALLDRLLRKESGRRRSVYIQTADEPFDQYGRLLAYMAPSYTSDELAKLSRHERATFNYLMVESGWAASFLIYPSLPKHADLVMLQEGAKAACENRRGAWENELMLTGYEFRMAVKLYNITKKIVANRNVSSRERSGWISRFCVDMTSGEIFYPQEYYKVSPYNRIFVWPADVTDAVAKMNLKPPIDREA</sequence>
<dbReference type="Pfam" id="PF00565">
    <property type="entry name" value="SNase"/>
    <property type="match status" value="1"/>
</dbReference>
<dbReference type="InterPro" id="IPR035437">
    <property type="entry name" value="SNase_OB-fold_sf"/>
</dbReference>
<evidence type="ECO:0000313" key="2">
    <source>
        <dbReference type="EMBL" id="OFV67228.1"/>
    </source>
</evidence>
<dbReference type="SUPFAM" id="SSF50199">
    <property type="entry name" value="Staphylococcal nuclease"/>
    <property type="match status" value="1"/>
</dbReference>
<dbReference type="InterPro" id="IPR016071">
    <property type="entry name" value="Staphylococal_nuclease_OB-fold"/>
</dbReference>
<comment type="caution">
    <text evidence="2">The sequence shown here is derived from an EMBL/GenBank/DDBJ whole genome shotgun (WGS) entry which is preliminary data.</text>
</comment>
<dbReference type="PATRIC" id="fig|1838285.3.peg.1695"/>
<dbReference type="Proteomes" id="UP000186940">
    <property type="component" value="Unassembled WGS sequence"/>
</dbReference>
<name>A0A1F2P7M4_9EURY</name>
<dbReference type="EMBL" id="LYOS01000006">
    <property type="protein sequence ID" value="OFV67228.1"/>
    <property type="molecule type" value="Genomic_DNA"/>
</dbReference>
<protein>
    <submittedName>
        <fullName evidence="2">Nuclease</fullName>
    </submittedName>
</protein>
<feature type="domain" description="TNase-like" evidence="1">
    <location>
        <begin position="38"/>
        <end position="210"/>
    </location>
</feature>
<gene>
    <name evidence="2" type="ORF">SCAL_001670</name>
</gene>
<reference evidence="2" key="1">
    <citation type="submission" date="2016-05" db="EMBL/GenBank/DDBJ databases">
        <title>Microbial consortia oxidize butane by reversing methanogenesis.</title>
        <authorList>
            <person name="Laso-Perez R."/>
            <person name="Richter M."/>
            <person name="Wegener G."/>
            <person name="Musat F."/>
        </authorList>
    </citation>
    <scope>NUCLEOTIDE SEQUENCE [LARGE SCALE GENOMIC DNA]</scope>
    <source>
        <strain evidence="2">BOX2</strain>
    </source>
</reference>